<feature type="compositionally biased region" description="Basic and acidic residues" evidence="2">
    <location>
        <begin position="175"/>
        <end position="189"/>
    </location>
</feature>
<comment type="caution">
    <text evidence="3">The sequence shown here is derived from an EMBL/GenBank/DDBJ whole genome shotgun (WGS) entry which is preliminary data.</text>
</comment>
<dbReference type="InterPro" id="IPR051726">
    <property type="entry name" value="Chitin_Synth_Reg"/>
</dbReference>
<dbReference type="PANTHER" id="PTHR46430">
    <property type="entry name" value="PROTEIN SKT5-RELATED"/>
    <property type="match status" value="1"/>
</dbReference>
<dbReference type="Pfam" id="PF08238">
    <property type="entry name" value="Sel1"/>
    <property type="match status" value="7"/>
</dbReference>
<feature type="compositionally biased region" description="Basic and acidic residues" evidence="2">
    <location>
        <begin position="231"/>
        <end position="249"/>
    </location>
</feature>
<feature type="compositionally biased region" description="Polar residues" evidence="2">
    <location>
        <begin position="218"/>
        <end position="228"/>
    </location>
</feature>
<dbReference type="PANTHER" id="PTHR46430:SF3">
    <property type="entry name" value="ACTIVATOR OF C KINASE PROTEIN 1"/>
    <property type="match status" value="1"/>
</dbReference>
<proteinExistence type="predicted"/>
<evidence type="ECO:0000313" key="4">
    <source>
        <dbReference type="Proteomes" id="UP000298493"/>
    </source>
</evidence>
<evidence type="ECO:0008006" key="5">
    <source>
        <dbReference type="Google" id="ProtNLM"/>
    </source>
</evidence>
<protein>
    <recommendedName>
        <fullName evidence="5">HCP-like protein</fullName>
    </recommendedName>
</protein>
<dbReference type="STRING" id="86259.A0A4Z1NY17"/>
<evidence type="ECO:0000256" key="1">
    <source>
        <dbReference type="ARBA" id="ARBA00022737"/>
    </source>
</evidence>
<accession>A0A4Z1NY17</accession>
<dbReference type="OrthoDB" id="272077at2759"/>
<reference evidence="3 4" key="1">
    <citation type="submission" date="2019-04" db="EMBL/GenBank/DDBJ databases">
        <title>High contiguity whole genome sequence and gene annotation resource for two Venturia nashicola isolates.</title>
        <authorList>
            <person name="Prokchorchik M."/>
            <person name="Won K."/>
            <person name="Lee Y."/>
            <person name="Choi E.D."/>
            <person name="Segonzac C."/>
            <person name="Sohn K.H."/>
        </authorList>
    </citation>
    <scope>NUCLEOTIDE SEQUENCE [LARGE SCALE GENOMIC DNA]</scope>
    <source>
        <strain evidence="3 4">PRI2</strain>
    </source>
</reference>
<gene>
    <name evidence="3" type="ORF">E6O75_ATG06993</name>
</gene>
<feature type="compositionally biased region" description="Basic and acidic residues" evidence="2">
    <location>
        <begin position="303"/>
        <end position="312"/>
    </location>
</feature>
<dbReference type="SMART" id="SM00671">
    <property type="entry name" value="SEL1"/>
    <property type="match status" value="7"/>
</dbReference>
<feature type="compositionally biased region" description="Low complexity" evidence="2">
    <location>
        <begin position="20"/>
        <end position="29"/>
    </location>
</feature>
<feature type="compositionally biased region" description="Pro residues" evidence="2">
    <location>
        <begin position="30"/>
        <end position="41"/>
    </location>
</feature>
<dbReference type="SUPFAM" id="SSF81901">
    <property type="entry name" value="HCP-like"/>
    <property type="match status" value="1"/>
</dbReference>
<name>A0A4Z1NY17_9PEZI</name>
<feature type="compositionally biased region" description="Polar residues" evidence="2">
    <location>
        <begin position="418"/>
        <end position="434"/>
    </location>
</feature>
<sequence length="970" mass="105023">MAYEQAAHYGGAPPRGYYDQQAPRGAPRSAPRPGPRGPPPQQYADDYSGYGRDGAHFQGQEQEYHGYDSESFWGVYGGDPSGYAQNYEQDYGHQQQYDQGYNQPQQRRGPGDWRGASGGAPRGQMPRGDGYGPRARGYSNGMNGMNGQMGPGPGRGRAPPQGYPPQGPPRGGMHQYDDRRQMGGQKHDQIMSQAMNGLDINGRPNTDPNRRPTGPGSVHSQSSSTSNYARHPGDHRGGGPTHSPEDRYGPRPPFEGGRGPPGGPPGRAMTVPQDNGYPADSRQFHQHQNSWPEQQHDAGYGTGRRDPIEHRSNTTMGDRPMGDRPMGAGVPPPRPSTATGMRQQPGMQRREDFPGDPRSAGPAFSPPFAGPPRPGTSHGARPPAQAPPLDPENWGRPLQDAIELPGDATPGSMKPLTRTATTDSPMGGQFAQQVHKSRSQPDLRGQPSNGVAYGVPASAPPMPSQMQGQYPQPRRNGPQLAMNNVHNSNGGMPAEGSMPTSPRQFHRPGAPQYNRNEANQSGRSDPRPGGPPGPRLNGNSNPSASSANPDALPSHPAPVRPGLAGGAQPGPAQIRQAQATRLSMSDEKRISMPVTHEELNRLRQAVQINPADSKQALYFAKKLVEASQVLATDGGRADERTTQKNREKYIFDAHKQIKRLVGANYAEAMFYLADCYGTGQLGLAVDPKEAFGLYQAAAKLGHGASAYRTAVCCEMGPEAGGGTRKDPLKAVQWYKHAAALGDTPAMYKLGMILLKGLLGQQASLGEAVIWLQRAAEKADEENPHALHELAQLYENPPPGGKIAQDQKYALQLYQKASKLGYRSSQTRLGKAYEYGHLGCQIDNRSSIHWYSKAAAQEDHDAELALSGWYLTGSQGILAASDQEAYLWARKAALAEHPKAEFAMGYFSETGIGCPKSLEDAKRWYGRAASHRYPKAQVRLEELIKGGGKNLKNRERMSRGDEKKHEDCVVM</sequence>
<keyword evidence="4" id="KW-1185">Reference proteome</keyword>
<evidence type="ECO:0000313" key="3">
    <source>
        <dbReference type="EMBL" id="TID19655.1"/>
    </source>
</evidence>
<dbReference type="EMBL" id="SNSC02000012">
    <property type="protein sequence ID" value="TID19655.1"/>
    <property type="molecule type" value="Genomic_DNA"/>
</dbReference>
<feature type="region of interest" description="Disordered" evidence="2">
    <location>
        <begin position="1"/>
        <end position="587"/>
    </location>
</feature>
<feature type="compositionally biased region" description="Pro residues" evidence="2">
    <location>
        <begin position="364"/>
        <end position="374"/>
    </location>
</feature>
<dbReference type="AlphaFoldDB" id="A0A4Z1NY17"/>
<dbReference type="InterPro" id="IPR011990">
    <property type="entry name" value="TPR-like_helical_dom_sf"/>
</dbReference>
<evidence type="ECO:0000256" key="2">
    <source>
        <dbReference type="SAM" id="MobiDB-lite"/>
    </source>
</evidence>
<feature type="compositionally biased region" description="Low complexity" evidence="2">
    <location>
        <begin position="569"/>
        <end position="579"/>
    </location>
</feature>
<feature type="region of interest" description="Disordered" evidence="2">
    <location>
        <begin position="949"/>
        <end position="970"/>
    </location>
</feature>
<organism evidence="3 4">
    <name type="scientific">Venturia nashicola</name>
    <dbReference type="NCBI Taxonomy" id="86259"/>
    <lineage>
        <taxon>Eukaryota</taxon>
        <taxon>Fungi</taxon>
        <taxon>Dikarya</taxon>
        <taxon>Ascomycota</taxon>
        <taxon>Pezizomycotina</taxon>
        <taxon>Dothideomycetes</taxon>
        <taxon>Pleosporomycetidae</taxon>
        <taxon>Venturiales</taxon>
        <taxon>Venturiaceae</taxon>
        <taxon>Venturia</taxon>
    </lineage>
</organism>
<feature type="compositionally biased region" description="Low complexity" evidence="2">
    <location>
        <begin position="87"/>
        <end position="106"/>
    </location>
</feature>
<feature type="compositionally biased region" description="Polar residues" evidence="2">
    <location>
        <begin position="336"/>
        <end position="346"/>
    </location>
</feature>
<dbReference type="Gene3D" id="1.25.40.10">
    <property type="entry name" value="Tetratricopeptide repeat domain"/>
    <property type="match status" value="2"/>
</dbReference>
<feature type="compositionally biased region" description="Polar residues" evidence="2">
    <location>
        <begin position="481"/>
        <end position="490"/>
    </location>
</feature>
<dbReference type="Proteomes" id="UP000298493">
    <property type="component" value="Unassembled WGS sequence"/>
</dbReference>
<feature type="compositionally biased region" description="Low complexity" evidence="2">
    <location>
        <begin position="535"/>
        <end position="554"/>
    </location>
</feature>
<dbReference type="InterPro" id="IPR006597">
    <property type="entry name" value="Sel1-like"/>
</dbReference>
<feature type="compositionally biased region" description="Basic and acidic residues" evidence="2">
    <location>
        <begin position="951"/>
        <end position="970"/>
    </location>
</feature>
<keyword evidence="1" id="KW-0677">Repeat</keyword>